<accession>A0A928ZVI0</accession>
<sequence>MFQEPFEGANAPNLRRKPESLPEHAYEPVRHIVLGSFTAVGNTIKQLHKHNYAEPNDWSKLLPTGRPNEVMAILTKKVRVD</sequence>
<name>A0A928ZVI0_LEPEC</name>
<reference evidence="2" key="1">
    <citation type="submission" date="2020-10" db="EMBL/GenBank/DDBJ databases">
        <authorList>
            <person name="Castelo-Branco R."/>
            <person name="Eusebio N."/>
            <person name="Adriana R."/>
            <person name="Vieira A."/>
            <person name="Brugerolle De Fraissinette N."/>
            <person name="Rezende De Castro R."/>
            <person name="Schneider M.P."/>
            <person name="Vasconcelos V."/>
            <person name="Leao P.N."/>
        </authorList>
    </citation>
    <scope>NUCLEOTIDE SEQUENCE</scope>
    <source>
        <strain evidence="2">LEGE 11479</strain>
    </source>
</reference>
<dbReference type="EMBL" id="JADEXP010000149">
    <property type="protein sequence ID" value="MBE9068219.1"/>
    <property type="molecule type" value="Genomic_DNA"/>
</dbReference>
<proteinExistence type="predicted"/>
<evidence type="ECO:0000313" key="2">
    <source>
        <dbReference type="EMBL" id="MBE9068219.1"/>
    </source>
</evidence>
<dbReference type="AlphaFoldDB" id="A0A928ZVI0"/>
<keyword evidence="3" id="KW-1185">Reference proteome</keyword>
<dbReference type="RefSeq" id="WP_193994168.1">
    <property type="nucleotide sequence ID" value="NZ_JADEXP010000149.1"/>
</dbReference>
<gene>
    <name evidence="2" type="ORF">IQ260_16330</name>
</gene>
<evidence type="ECO:0000256" key="1">
    <source>
        <dbReference type="SAM" id="MobiDB-lite"/>
    </source>
</evidence>
<dbReference type="Proteomes" id="UP000615026">
    <property type="component" value="Unassembled WGS sequence"/>
</dbReference>
<feature type="region of interest" description="Disordered" evidence="1">
    <location>
        <begin position="1"/>
        <end position="22"/>
    </location>
</feature>
<comment type="caution">
    <text evidence="2">The sequence shown here is derived from an EMBL/GenBank/DDBJ whole genome shotgun (WGS) entry which is preliminary data.</text>
</comment>
<evidence type="ECO:0000313" key="3">
    <source>
        <dbReference type="Proteomes" id="UP000615026"/>
    </source>
</evidence>
<protein>
    <submittedName>
        <fullName evidence="2">Uncharacterized protein</fullName>
    </submittedName>
</protein>
<organism evidence="2 3">
    <name type="scientific">Leptolyngbya cf. ectocarpi LEGE 11479</name>
    <dbReference type="NCBI Taxonomy" id="1828722"/>
    <lineage>
        <taxon>Bacteria</taxon>
        <taxon>Bacillati</taxon>
        <taxon>Cyanobacteriota</taxon>
        <taxon>Cyanophyceae</taxon>
        <taxon>Leptolyngbyales</taxon>
        <taxon>Leptolyngbyaceae</taxon>
        <taxon>Leptolyngbya group</taxon>
        <taxon>Leptolyngbya</taxon>
    </lineage>
</organism>